<evidence type="ECO:0000313" key="10">
    <source>
        <dbReference type="Proteomes" id="UP000262825"/>
    </source>
</evidence>
<dbReference type="GO" id="GO:0005881">
    <property type="term" value="C:cytoplasmic microtubule"/>
    <property type="evidence" value="ECO:0007669"/>
    <property type="project" value="TreeGrafter"/>
</dbReference>
<dbReference type="GO" id="GO:0090307">
    <property type="term" value="P:mitotic spindle assembly"/>
    <property type="evidence" value="ECO:0007669"/>
    <property type="project" value="TreeGrafter"/>
</dbReference>
<proteinExistence type="inferred from homology"/>
<evidence type="ECO:0000256" key="4">
    <source>
        <dbReference type="ARBA" id="ARBA00022618"/>
    </source>
</evidence>
<dbReference type="InterPro" id="IPR024395">
    <property type="entry name" value="CLASP_N_dom"/>
</dbReference>
<dbReference type="EMBL" id="UFAJ01000473">
    <property type="protein sequence ID" value="SSD60845.1"/>
    <property type="molecule type" value="Genomic_DNA"/>
</dbReference>
<accession>A0A376B847</accession>
<keyword evidence="10" id="KW-1185">Reference proteome</keyword>
<evidence type="ECO:0000256" key="7">
    <source>
        <dbReference type="SAM" id="MobiDB-lite"/>
    </source>
</evidence>
<dbReference type="Pfam" id="PF12348">
    <property type="entry name" value="CLASP_N"/>
    <property type="match status" value="1"/>
</dbReference>
<dbReference type="PANTHER" id="PTHR21567:SF9">
    <property type="entry name" value="CLIP-ASSOCIATING PROTEIN"/>
    <property type="match status" value="1"/>
</dbReference>
<name>A0A376B847_9ASCO</name>
<comment type="similarity">
    <text evidence="2">Belongs to the CLASP family.</text>
</comment>
<keyword evidence="4" id="KW-0132">Cell division</keyword>
<dbReference type="PANTHER" id="PTHR21567">
    <property type="entry name" value="CLASP"/>
    <property type="match status" value="1"/>
</dbReference>
<evidence type="ECO:0000256" key="1">
    <source>
        <dbReference type="ARBA" id="ARBA00004186"/>
    </source>
</evidence>
<feature type="compositionally biased region" description="Low complexity" evidence="7">
    <location>
        <begin position="256"/>
        <end position="275"/>
    </location>
</feature>
<feature type="compositionally biased region" description="Basic and acidic residues" evidence="7">
    <location>
        <begin position="1164"/>
        <end position="1179"/>
    </location>
</feature>
<dbReference type="GO" id="GO:0008017">
    <property type="term" value="F:microtubule binding"/>
    <property type="evidence" value="ECO:0007669"/>
    <property type="project" value="TreeGrafter"/>
</dbReference>
<dbReference type="GO" id="GO:1990023">
    <property type="term" value="C:mitotic spindle midzone"/>
    <property type="evidence" value="ECO:0007669"/>
    <property type="project" value="TreeGrafter"/>
</dbReference>
<gene>
    <name evidence="9" type="ORF">SCODWIG_02606</name>
</gene>
<feature type="compositionally biased region" description="Polar residues" evidence="7">
    <location>
        <begin position="1150"/>
        <end position="1163"/>
    </location>
</feature>
<evidence type="ECO:0000313" key="9">
    <source>
        <dbReference type="EMBL" id="SSD60845.1"/>
    </source>
</evidence>
<dbReference type="VEuPathDB" id="FungiDB:SCODWIG_02606"/>
<dbReference type="GO" id="GO:0005876">
    <property type="term" value="C:spindle microtubule"/>
    <property type="evidence" value="ECO:0007669"/>
    <property type="project" value="TreeGrafter"/>
</dbReference>
<dbReference type="InterPro" id="IPR011989">
    <property type="entry name" value="ARM-like"/>
</dbReference>
<dbReference type="GO" id="GO:0005815">
    <property type="term" value="C:microtubule organizing center"/>
    <property type="evidence" value="ECO:0007669"/>
    <property type="project" value="TreeGrafter"/>
</dbReference>
<protein>
    <recommendedName>
        <fullName evidence="3">Protein STU1</fullName>
    </recommendedName>
</protein>
<evidence type="ECO:0000256" key="6">
    <source>
        <dbReference type="ARBA" id="ARBA00022776"/>
    </source>
</evidence>
<evidence type="ECO:0000256" key="3">
    <source>
        <dbReference type="ARBA" id="ARBA00016012"/>
    </source>
</evidence>
<feature type="region of interest" description="Disordered" evidence="7">
    <location>
        <begin position="1150"/>
        <end position="1179"/>
    </location>
</feature>
<comment type="subcellular location">
    <subcellularLocation>
        <location evidence="1">Cytoplasm</location>
        <location evidence="1">Cytoskeleton</location>
        <location evidence="1">Spindle</location>
    </subcellularLocation>
</comment>
<keyword evidence="5" id="KW-0493">Microtubule</keyword>
<dbReference type="GO" id="GO:0060172">
    <property type="term" value="P:astral microtubule depolymerization"/>
    <property type="evidence" value="ECO:0007669"/>
    <property type="project" value="TreeGrafter"/>
</dbReference>
<dbReference type="Proteomes" id="UP000262825">
    <property type="component" value="Unassembled WGS sequence"/>
</dbReference>
<feature type="region of interest" description="Disordered" evidence="7">
    <location>
        <begin position="249"/>
        <end position="275"/>
    </location>
</feature>
<evidence type="ECO:0000259" key="8">
    <source>
        <dbReference type="Pfam" id="PF12348"/>
    </source>
</evidence>
<evidence type="ECO:0000256" key="5">
    <source>
        <dbReference type="ARBA" id="ARBA00022701"/>
    </source>
</evidence>
<dbReference type="GO" id="GO:0051301">
    <property type="term" value="P:cell division"/>
    <property type="evidence" value="ECO:0007669"/>
    <property type="project" value="UniProtKB-KW"/>
</dbReference>
<keyword evidence="6" id="KW-0498">Mitosis</keyword>
<feature type="domain" description="CLASP N-terminal" evidence="8">
    <location>
        <begin position="323"/>
        <end position="545"/>
    </location>
</feature>
<sequence length="1479" mass="169915">MRSYDTFYEVLTSESDVSIQEKIKLLIDFKSHVKKEFVDVSLVPQYFKALFYYLENTIDNNSKHCQDPRLLKLCYSSFCHLVKRCSMQSPSSFTFILIKRIIIILLAHLYTVTSPPSNDHNNNNLVLDLNSKKALIGIYLVKNVDFNKAMQEILTLSPITHGHGGTTNNIVLKRNFIYFINEIIKLIEQNHKASSNDLFINNSSQESLRFLNSYKLSLVENLKYPELHDLIIDLFKTYEIAYDDDDDADDTGSGGFTNASNNNNQNRNDDSSTSSPFDVDYELSQILPQTTNNNVSTNNRNSTLLFKPSSPLRNYSKLEFLFKDLDAFIPHFSNKESEFNWKKRQNFILKLRSILNCDLVLQNKREFIEHCKVANYTSFIYKSVNSLRTTLSIHACNLIKELAIIFKEHLDPLQEPLFDSLRPLLGATKKISVNNANSTILYLLAYCHHFNKKIFQSILNLCKEKTLQPRISSCKFLKIFIIKYPMKMSLGNSELIRSWFIKNLTDPQVLVRNESRLLFWYYYKIQPVLGKKLLFGLNLQTRKMLNNNIPLHLNIVLEGEHINTNKRNADVDVYPNSTKRRHLNTSLGSHTAAVSTMNNNQRKNQRAYSDTSALKIANGITTENNITDTRTNAGLNRPNSSAVGSLTKRNIRSFTTSYITGKPNALVENTPNHNNTLSSDINDLTSSFNSPIHSATKYNVVNSINNNAVHSPTLTNNGIRSARHSIVAEIVDDLDPIKDYASKCKGVTSLEKELKKTNLASLFDNSLKISQYLRSFMLKDPGAIRPLLLLQPFYKLFQPPNYLIEAFSINNEIDILKLVPTFSNVEILKIITHDIFSQAMHTDLESSIYYVKNRKKIFDYCLRSCIALINNLNAKSELDESFGVIVDEIFKIWGKDFNEEVYFELINVLFKFDEAAFIQNLRQQALSLKLNISYGLTGKNENFTINEVLTQDEYRSSGALVHKSELNSQPSSIENIDNQEEKDLMEMTKINVWSSAKLKPKNNNSIKIDNDDSSGSVVVHELANPPHNDNKEDNIKKEAIDKNQNENINPNGNEVQDHTVDTKKLNEMTKIISIYQPKSVKYNNVYKNGITVIEKESQEPEVGKNVDLRDIFHRDESNSSIIDDTGLKKINLDTEGFMEPEKDENDFIISTNTSSSDDLQTKTTQEKTGEAEEAKMEGGDYEKSLSSLSPIKVPHDNIIGKNNYVGLVFDLDYAKNTMIYYYAQNEIRNYKFKIDNNEFYDPIDAASSKFKSKESIIRLYHHIEMKNDSAQTYKEAEKLTCKLMERLKYDTYTDPVLLCLIFVSLSSLLQVIPDNFHKIFKDMWFIYHDIVYGKQKSQSFIFDDISTILPLEFIDYYIDNYYIESEDTENFEKSMLNLLEKNSDMHDLNLNQVMFILETFCFLVSNGKNTISIELKTVRHLLDLARDNDAKANFIHLQIYKILAISCGNKEDVDTFLSSYLTPLEIMMVKKFQSIMSNL</sequence>
<dbReference type="Gene3D" id="1.25.10.10">
    <property type="entry name" value="Leucine-rich Repeat Variant"/>
    <property type="match status" value="1"/>
</dbReference>
<reference evidence="10" key="1">
    <citation type="submission" date="2018-06" db="EMBL/GenBank/DDBJ databases">
        <authorList>
            <person name="Guldener U."/>
        </authorList>
    </citation>
    <scope>NUCLEOTIDE SEQUENCE [LARGE SCALE GENOMIC DNA]</scope>
    <source>
        <strain evidence="10">UTAD17</strain>
    </source>
</reference>
<organism evidence="9 10">
    <name type="scientific">Saccharomycodes ludwigii</name>
    <dbReference type="NCBI Taxonomy" id="36035"/>
    <lineage>
        <taxon>Eukaryota</taxon>
        <taxon>Fungi</taxon>
        <taxon>Dikarya</taxon>
        <taxon>Ascomycota</taxon>
        <taxon>Saccharomycotina</taxon>
        <taxon>Saccharomycetes</taxon>
        <taxon>Saccharomycodales</taxon>
        <taxon>Saccharomycodaceae</taxon>
        <taxon>Saccharomycodes</taxon>
    </lineage>
</organism>
<evidence type="ECO:0000256" key="2">
    <source>
        <dbReference type="ARBA" id="ARBA00009549"/>
    </source>
</evidence>
<keyword evidence="6" id="KW-0131">Cell cycle</keyword>